<dbReference type="HAMAP" id="MF_00532_A">
    <property type="entry name" value="Ribosomal_uS9_A"/>
    <property type="match status" value="1"/>
</dbReference>
<dbReference type="GO" id="GO:0006412">
    <property type="term" value="P:translation"/>
    <property type="evidence" value="ECO:0007669"/>
    <property type="project" value="UniProtKB-UniRule"/>
</dbReference>
<evidence type="ECO:0000313" key="7">
    <source>
        <dbReference type="Proteomes" id="UP000027153"/>
    </source>
</evidence>
<dbReference type="InterPro" id="IPR014721">
    <property type="entry name" value="Ribsml_uS5_D2-typ_fold_subgr"/>
</dbReference>
<dbReference type="GO" id="GO:0000462">
    <property type="term" value="P:maturation of SSU-rRNA from tricistronic rRNA transcript (SSU-rRNA, 5.8S rRNA, LSU-rRNA)"/>
    <property type="evidence" value="ECO:0007669"/>
    <property type="project" value="TreeGrafter"/>
</dbReference>
<evidence type="ECO:0000313" key="6">
    <source>
        <dbReference type="EMBL" id="KCZ72064.1"/>
    </source>
</evidence>
<dbReference type="NCBIfam" id="NF001749">
    <property type="entry name" value="PRK00474.1"/>
    <property type="match status" value="1"/>
</dbReference>
<evidence type="ECO:0000256" key="3">
    <source>
        <dbReference type="ARBA" id="ARBA00023274"/>
    </source>
</evidence>
<comment type="similarity">
    <text evidence="1 4 5">Belongs to the universal ribosomal protein uS9 family.</text>
</comment>
<proteinExistence type="inferred from homology"/>
<dbReference type="SUPFAM" id="SSF54211">
    <property type="entry name" value="Ribosomal protein S5 domain 2-like"/>
    <property type="match status" value="1"/>
</dbReference>
<dbReference type="PATRIC" id="fig|1392998.3.peg.1472"/>
<dbReference type="Gene3D" id="3.30.230.10">
    <property type="match status" value="1"/>
</dbReference>
<dbReference type="OrthoDB" id="52677at2157"/>
<evidence type="ECO:0000256" key="1">
    <source>
        <dbReference type="ARBA" id="ARBA00005251"/>
    </source>
</evidence>
<dbReference type="GO" id="GO:0003723">
    <property type="term" value="F:RNA binding"/>
    <property type="evidence" value="ECO:0007669"/>
    <property type="project" value="TreeGrafter"/>
</dbReference>
<dbReference type="EMBL" id="JMIY01000003">
    <property type="protein sequence ID" value="KCZ72064.1"/>
    <property type="molecule type" value="Genomic_DNA"/>
</dbReference>
<dbReference type="Pfam" id="PF00380">
    <property type="entry name" value="Ribosomal_S9"/>
    <property type="match status" value="1"/>
</dbReference>
<dbReference type="NCBIfam" id="TIGR03627">
    <property type="entry name" value="uS9_arch"/>
    <property type="match status" value="1"/>
</dbReference>
<sequence length="132" mass="14789">MKIVNSSGKRKTAIARATLREGKGRIRVNQKPIEIIEPELIRLKMSEPLEFANSVIPTVDIDINVHGGGIFGQAGAVRTAIARGLVEWTNDTALRDAMAQYDRSLLVNDTRYKLPKKFGGRGARKRRQKSYR</sequence>
<dbReference type="GO" id="GO:0003735">
    <property type="term" value="F:structural constituent of ribosome"/>
    <property type="evidence" value="ECO:0007669"/>
    <property type="project" value="UniProtKB-UniRule"/>
</dbReference>
<keyword evidence="2 4" id="KW-0689">Ribosomal protein</keyword>
<dbReference type="PANTHER" id="PTHR21569">
    <property type="entry name" value="RIBOSOMAL PROTEIN S9"/>
    <property type="match status" value="1"/>
</dbReference>
<reference evidence="6 7" key="1">
    <citation type="journal article" date="2013" name="Nature">
        <title>Anaerobic oxidation of methane coupled to nitrate reduction in a novel archaeal lineage.</title>
        <authorList>
            <person name="Haroon M.F."/>
            <person name="Hu S."/>
            <person name="Shi Y."/>
            <person name="Imelfort M."/>
            <person name="Keller J."/>
            <person name="Hugenholtz P."/>
            <person name="Yuan Z."/>
            <person name="Tyson G.W."/>
        </authorList>
    </citation>
    <scope>NUCLEOTIDE SEQUENCE [LARGE SCALE GENOMIC DNA]</scope>
    <source>
        <strain evidence="6 7">ANME-2d</strain>
    </source>
</reference>
<dbReference type="RefSeq" id="WP_048090084.1">
    <property type="nucleotide sequence ID" value="NZ_JMIY01000003.1"/>
</dbReference>
<evidence type="ECO:0000256" key="4">
    <source>
        <dbReference type="HAMAP-Rule" id="MF_00532"/>
    </source>
</evidence>
<dbReference type="PANTHER" id="PTHR21569:SF16">
    <property type="entry name" value="RIBOSOMAL PROTEIN S16"/>
    <property type="match status" value="1"/>
</dbReference>
<dbReference type="AlphaFoldDB" id="A0A062V8I1"/>
<evidence type="ECO:0000256" key="5">
    <source>
        <dbReference type="RuleBase" id="RU003815"/>
    </source>
</evidence>
<dbReference type="InterPro" id="IPR020574">
    <property type="entry name" value="Ribosomal_uS9_CS"/>
</dbReference>
<accession>A0A062V8I1</accession>
<dbReference type="InterPro" id="IPR020568">
    <property type="entry name" value="Ribosomal_Su5_D2-typ_SF"/>
</dbReference>
<protein>
    <recommendedName>
        <fullName evidence="4">Small ribosomal subunit protein uS9</fullName>
    </recommendedName>
</protein>
<keyword evidence="7" id="KW-1185">Reference proteome</keyword>
<dbReference type="InterPro" id="IPR000754">
    <property type="entry name" value="Ribosomal_uS9"/>
</dbReference>
<dbReference type="PROSITE" id="PS00360">
    <property type="entry name" value="RIBOSOMAL_S9"/>
    <property type="match status" value="1"/>
</dbReference>
<name>A0A062V8I1_9EURY</name>
<dbReference type="InterPro" id="IPR019958">
    <property type="entry name" value="Ribosomal_uS9_archaeal"/>
</dbReference>
<keyword evidence="3 4" id="KW-0687">Ribonucleoprotein</keyword>
<dbReference type="GO" id="GO:0022627">
    <property type="term" value="C:cytosolic small ribosomal subunit"/>
    <property type="evidence" value="ECO:0007669"/>
    <property type="project" value="UniProtKB-UniRule"/>
</dbReference>
<dbReference type="Proteomes" id="UP000027153">
    <property type="component" value="Unassembled WGS sequence"/>
</dbReference>
<organism evidence="6 7">
    <name type="scientific">Candidatus Methanoperedens nitratireducens</name>
    <dbReference type="NCBI Taxonomy" id="1392998"/>
    <lineage>
        <taxon>Archaea</taxon>
        <taxon>Methanobacteriati</taxon>
        <taxon>Methanobacteriota</taxon>
        <taxon>Stenosarchaea group</taxon>
        <taxon>Methanomicrobia</taxon>
        <taxon>Methanosarcinales</taxon>
        <taxon>ANME-2 cluster</taxon>
        <taxon>Candidatus Methanoperedentaceae</taxon>
        <taxon>Candidatus Methanoperedens</taxon>
    </lineage>
</organism>
<comment type="caution">
    <text evidence="6">The sequence shown here is derived from an EMBL/GenBank/DDBJ whole genome shotgun (WGS) entry which is preliminary data.</text>
</comment>
<gene>
    <name evidence="4" type="primary">rps9</name>
    <name evidence="6" type="ORF">ANME2D_01465</name>
</gene>
<evidence type="ECO:0000256" key="2">
    <source>
        <dbReference type="ARBA" id="ARBA00022980"/>
    </source>
</evidence>